<dbReference type="PANTHER" id="PTHR13005">
    <property type="entry name" value="CYSTEINE-RICH HYDROPHOBIC DOMAIN PROTEIN BRAIN X-LINKED PROTEIN"/>
    <property type="match status" value="1"/>
</dbReference>
<dbReference type="Proteomes" id="UP000001646">
    <property type="component" value="Chromosome 5"/>
</dbReference>
<proteinExistence type="predicted"/>
<name>G1KK63_ANOCA</name>
<protein>
    <submittedName>
        <fullName evidence="2">Cysteine rich hydrophobic domain 2</fullName>
    </submittedName>
</protein>
<dbReference type="InterPro" id="IPR039735">
    <property type="entry name" value="CHIC1/2"/>
</dbReference>
<feature type="region of interest" description="Disordered" evidence="1">
    <location>
        <begin position="41"/>
        <end position="72"/>
    </location>
</feature>
<evidence type="ECO:0000256" key="1">
    <source>
        <dbReference type="SAM" id="MobiDB-lite"/>
    </source>
</evidence>
<reference evidence="2" key="2">
    <citation type="submission" date="2025-08" db="UniProtKB">
        <authorList>
            <consortium name="Ensembl"/>
        </authorList>
    </citation>
    <scope>IDENTIFICATION</scope>
</reference>
<dbReference type="GO" id="GO:0005798">
    <property type="term" value="C:Golgi-associated vesicle"/>
    <property type="evidence" value="ECO:0000318"/>
    <property type="project" value="GO_Central"/>
</dbReference>
<dbReference type="HOGENOM" id="CLU_100628_1_0_1"/>
<dbReference type="GeneTree" id="ENSGT00390000003601"/>
<dbReference type="GO" id="GO:0005886">
    <property type="term" value="C:plasma membrane"/>
    <property type="evidence" value="ECO:0000318"/>
    <property type="project" value="GO_Central"/>
</dbReference>
<dbReference type="InParanoid" id="G1KK63"/>
<keyword evidence="3" id="KW-1185">Reference proteome</keyword>
<reference evidence="2 3" key="1">
    <citation type="submission" date="2009-12" db="EMBL/GenBank/DDBJ databases">
        <title>The Genome Sequence of Anolis carolinensis (Green Anole Lizard).</title>
        <authorList>
            <consortium name="The Genome Sequencing Platform"/>
            <person name="Di Palma F."/>
            <person name="Alfoldi J."/>
            <person name="Heiman D."/>
            <person name="Young S."/>
            <person name="Grabherr M."/>
            <person name="Johnson J."/>
            <person name="Lander E.S."/>
            <person name="Lindblad-Toh K."/>
        </authorList>
    </citation>
    <scope>NUCLEOTIDE SEQUENCE [LARGE SCALE GENOMIC DNA]</scope>
    <source>
        <strain evidence="2 3">JBL SC #1</strain>
    </source>
</reference>
<dbReference type="AlphaFoldDB" id="G1KK63"/>
<dbReference type="PANTHER" id="PTHR13005:SF3">
    <property type="entry name" value="CYSTEINE-RICH HYDROPHOBIC DOMAIN-CONTAINING PROTEIN 2"/>
    <property type="match status" value="1"/>
</dbReference>
<sequence>MKLFLPLHISLPELKESDHKDLHCQGVMKEDLLALGLERPARESHDFPSKPPIHPAHQALTSPDSDFSAREGRMRRRGVRIAGRGGTWRPKPHVEWLAGRRARARGGTRASGCCGGCCCSCGPPPSAGSGRALPAGRAEEEKEVRGVCCFSGRGNREKAGKGTWLGLSALSLAGGGFRACLPAPRGSSAGPRRGHGGLRRDLRGRGRRGAGLGGAAAEAFAGPGGGAGLRTCHCTRRSIEKLLEWENNRLYHKLCLHWRLSKRKCESNNMMEYVILIEFLPKTPIFPTRLALPLLKRLPKYVVFFQWCLAWCSPGGDIALVLQNLVVFFIQ</sequence>
<evidence type="ECO:0000313" key="2">
    <source>
        <dbReference type="Ensembl" id="ENSACAP00000010304.4"/>
    </source>
</evidence>
<feature type="region of interest" description="Disordered" evidence="1">
    <location>
        <begin position="186"/>
        <end position="208"/>
    </location>
</feature>
<organism evidence="2 3">
    <name type="scientific">Anolis carolinensis</name>
    <name type="common">Green anole</name>
    <name type="synonym">American chameleon</name>
    <dbReference type="NCBI Taxonomy" id="28377"/>
    <lineage>
        <taxon>Eukaryota</taxon>
        <taxon>Metazoa</taxon>
        <taxon>Chordata</taxon>
        <taxon>Craniata</taxon>
        <taxon>Vertebrata</taxon>
        <taxon>Euteleostomi</taxon>
        <taxon>Lepidosauria</taxon>
        <taxon>Squamata</taxon>
        <taxon>Bifurcata</taxon>
        <taxon>Unidentata</taxon>
        <taxon>Episquamata</taxon>
        <taxon>Toxicofera</taxon>
        <taxon>Iguania</taxon>
        <taxon>Dactyloidae</taxon>
        <taxon>Anolis</taxon>
    </lineage>
</organism>
<dbReference type="eggNOG" id="KOG4101">
    <property type="taxonomic scope" value="Eukaryota"/>
</dbReference>
<evidence type="ECO:0000313" key="3">
    <source>
        <dbReference type="Proteomes" id="UP000001646"/>
    </source>
</evidence>
<dbReference type="Ensembl" id="ENSACAT00000010516.4">
    <property type="protein sequence ID" value="ENSACAP00000010304.4"/>
    <property type="gene ID" value="ENSACAG00000010501.4"/>
</dbReference>
<accession>G1KK63</accession>
<dbReference type="Bgee" id="ENSACAG00000010501">
    <property type="expression patterns" value="Expressed in dewlap and 13 other cell types or tissues"/>
</dbReference>
<reference evidence="2" key="3">
    <citation type="submission" date="2025-09" db="UniProtKB">
        <authorList>
            <consortium name="Ensembl"/>
        </authorList>
    </citation>
    <scope>IDENTIFICATION</scope>
</reference>